<keyword evidence="3" id="KW-1185">Reference proteome</keyword>
<reference evidence="2" key="1">
    <citation type="submission" date="2022-07" db="EMBL/GenBank/DDBJ databases">
        <title>Draft genome sequence of Zalerion maritima ATCC 34329, a (micro)plastics degrading marine fungus.</title>
        <authorList>
            <person name="Paco A."/>
            <person name="Goncalves M.F.M."/>
            <person name="Rocha-Santos T.A.P."/>
            <person name="Alves A."/>
        </authorList>
    </citation>
    <scope>NUCLEOTIDE SEQUENCE</scope>
    <source>
        <strain evidence="2">ATCC 34329</strain>
    </source>
</reference>
<evidence type="ECO:0000313" key="2">
    <source>
        <dbReference type="EMBL" id="KAJ2905222.1"/>
    </source>
</evidence>
<proteinExistence type="predicted"/>
<accession>A0AAD5WVZ1</accession>
<evidence type="ECO:0000313" key="3">
    <source>
        <dbReference type="Proteomes" id="UP001201980"/>
    </source>
</evidence>
<evidence type="ECO:0000256" key="1">
    <source>
        <dbReference type="SAM" id="MobiDB-lite"/>
    </source>
</evidence>
<organism evidence="2 3">
    <name type="scientific">Zalerion maritima</name>
    <dbReference type="NCBI Taxonomy" id="339359"/>
    <lineage>
        <taxon>Eukaryota</taxon>
        <taxon>Fungi</taxon>
        <taxon>Dikarya</taxon>
        <taxon>Ascomycota</taxon>
        <taxon>Pezizomycotina</taxon>
        <taxon>Sordariomycetes</taxon>
        <taxon>Lulworthiomycetidae</taxon>
        <taxon>Lulworthiales</taxon>
        <taxon>Lulworthiaceae</taxon>
        <taxon>Zalerion</taxon>
    </lineage>
</organism>
<name>A0AAD5WVZ1_9PEZI</name>
<dbReference type="Proteomes" id="UP001201980">
    <property type="component" value="Unassembled WGS sequence"/>
</dbReference>
<feature type="region of interest" description="Disordered" evidence="1">
    <location>
        <begin position="1"/>
        <end position="26"/>
    </location>
</feature>
<comment type="caution">
    <text evidence="2">The sequence shown here is derived from an EMBL/GenBank/DDBJ whole genome shotgun (WGS) entry which is preliminary data.</text>
</comment>
<gene>
    <name evidence="2" type="ORF">MKZ38_005924</name>
</gene>
<protein>
    <submittedName>
        <fullName evidence="2">Uncharacterized protein</fullName>
    </submittedName>
</protein>
<sequence length="212" mass="24501">MPNQGDEPETPRNGNHHSFDDTFLPQQSSSTLYTSYLSTKIPEDSKDTMGLFAYPPQDGPKADIHRVKTALSHLRREAGEARRYTGFREAKIRGLTDATHPKYHGLAKQHTAKTLRCWKRQLVRERDEMKGKLRAIGCQISKRILELQRLETDNYRKRVFPYKSSQARRATSHTLAHKSASFLRRRASWRKGDLREGVFKNPRVAEQSRGKL</sequence>
<dbReference type="EMBL" id="JAKWBI020000035">
    <property type="protein sequence ID" value="KAJ2905222.1"/>
    <property type="molecule type" value="Genomic_DNA"/>
</dbReference>
<dbReference type="AlphaFoldDB" id="A0AAD5WVZ1"/>